<keyword evidence="12 20" id="KW-0521">NADP</keyword>
<evidence type="ECO:0000256" key="18">
    <source>
        <dbReference type="ARBA" id="ARBA00031026"/>
    </source>
</evidence>
<dbReference type="GO" id="GO:0071555">
    <property type="term" value="P:cell wall organization"/>
    <property type="evidence" value="ECO:0007669"/>
    <property type="project" value="UniProtKB-KW"/>
</dbReference>
<comment type="catalytic activity">
    <reaction evidence="19 20">
        <text>UDP-N-acetyl-alpha-D-muramate + NADP(+) = UDP-N-acetyl-3-O-(1-carboxyvinyl)-alpha-D-glucosamine + NADPH + H(+)</text>
        <dbReference type="Rhea" id="RHEA:12248"/>
        <dbReference type="ChEBI" id="CHEBI:15378"/>
        <dbReference type="ChEBI" id="CHEBI:57783"/>
        <dbReference type="ChEBI" id="CHEBI:58349"/>
        <dbReference type="ChEBI" id="CHEBI:68483"/>
        <dbReference type="ChEBI" id="CHEBI:70757"/>
        <dbReference type="EC" id="1.3.1.98"/>
    </reaction>
</comment>
<feature type="active site" description="Proton donor" evidence="20">
    <location>
        <position position="232"/>
    </location>
</feature>
<dbReference type="GO" id="GO:0009252">
    <property type="term" value="P:peptidoglycan biosynthetic process"/>
    <property type="evidence" value="ECO:0007669"/>
    <property type="project" value="UniProtKB-UniRule"/>
</dbReference>
<comment type="function">
    <text evidence="2 20">Cell wall formation.</text>
</comment>
<dbReference type="SUPFAM" id="SSF56176">
    <property type="entry name" value="FAD-binding/transporter-associated domain-like"/>
    <property type="match status" value="1"/>
</dbReference>
<dbReference type="InterPro" id="IPR016169">
    <property type="entry name" value="FAD-bd_PCMH_sub2"/>
</dbReference>
<evidence type="ECO:0000256" key="19">
    <source>
        <dbReference type="ARBA" id="ARBA00048914"/>
    </source>
</evidence>
<dbReference type="InterPro" id="IPR003170">
    <property type="entry name" value="MurB"/>
</dbReference>
<dbReference type="Gene3D" id="3.90.78.10">
    <property type="entry name" value="UDP-N-acetylenolpyruvoylglucosamine reductase, C-terminal domain"/>
    <property type="match status" value="1"/>
</dbReference>
<dbReference type="UniPathway" id="UPA00219"/>
<feature type="active site" evidence="20">
    <location>
        <position position="328"/>
    </location>
</feature>
<comment type="subcellular location">
    <subcellularLocation>
        <location evidence="3 20">Cytoplasm</location>
    </subcellularLocation>
</comment>
<dbReference type="EMBL" id="SHBF01000009">
    <property type="protein sequence ID" value="RZO27837.1"/>
    <property type="molecule type" value="Genomic_DNA"/>
</dbReference>
<dbReference type="EC" id="1.3.1.98" evidence="6 20"/>
<evidence type="ECO:0000313" key="23">
    <source>
        <dbReference type="Proteomes" id="UP000318710"/>
    </source>
</evidence>
<evidence type="ECO:0000256" key="16">
    <source>
        <dbReference type="ARBA" id="ARBA00023306"/>
    </source>
</evidence>
<dbReference type="GO" id="GO:0005829">
    <property type="term" value="C:cytosol"/>
    <property type="evidence" value="ECO:0007669"/>
    <property type="project" value="TreeGrafter"/>
</dbReference>
<dbReference type="InterPro" id="IPR036635">
    <property type="entry name" value="MurB_C_sf"/>
</dbReference>
<dbReference type="NCBIfam" id="TIGR00179">
    <property type="entry name" value="murB"/>
    <property type="match status" value="1"/>
</dbReference>
<dbReference type="SUPFAM" id="SSF56194">
    <property type="entry name" value="Uridine diphospho-N-Acetylenolpyruvylglucosamine reductase, MurB, C-terminal domain"/>
    <property type="match status" value="1"/>
</dbReference>
<keyword evidence="16 20" id="KW-0131">Cell cycle</keyword>
<evidence type="ECO:0000256" key="10">
    <source>
        <dbReference type="ARBA" id="ARBA00022630"/>
    </source>
</evidence>
<evidence type="ECO:0000256" key="20">
    <source>
        <dbReference type="HAMAP-Rule" id="MF_00037"/>
    </source>
</evidence>
<organism evidence="22 23">
    <name type="scientific">SAR86 cluster bacterium</name>
    <dbReference type="NCBI Taxonomy" id="2030880"/>
    <lineage>
        <taxon>Bacteria</taxon>
        <taxon>Pseudomonadati</taxon>
        <taxon>Pseudomonadota</taxon>
        <taxon>Gammaproteobacteria</taxon>
        <taxon>SAR86 cluster</taxon>
    </lineage>
</organism>
<evidence type="ECO:0000256" key="5">
    <source>
        <dbReference type="ARBA" id="ARBA00010485"/>
    </source>
</evidence>
<dbReference type="Gene3D" id="3.30.43.10">
    <property type="entry name" value="Uridine Diphospho-n-acetylenolpyruvylglucosamine Reductase, domain 2"/>
    <property type="match status" value="1"/>
</dbReference>
<keyword evidence="15 20" id="KW-0560">Oxidoreductase</keyword>
<sequence length="334" mass="38281">MNIYKKKLINNSLRLNSIANYFIELTDKNDFIELHKFIKNKNLPVLVIGEGTNVVLPDIFEGIVVKPYFNEINFSEHNNTISAGSSVNWHELVIHTINNNIVGFENLSSIPGSVGASPIQNIGAYGQEVSNLIESVDCYDYINNEFISLNNEDCNFSYRDSIFKKNNFLIYKLNFYTDSLKEHNLEYDSIKKYMTSNNIDPKKISTHDVSRMISDIRSITLPDPIEVPNAGSFFKNNVVNKSDIKLDKFSIDELVLWEIDSEKVKVGSARLIELIKNELTKFDNVDIYKNHSLVLITNKNANQKNVIDFAEHIKEKIYDTFHITLEIEPTVISN</sequence>
<evidence type="ECO:0000256" key="3">
    <source>
        <dbReference type="ARBA" id="ARBA00004496"/>
    </source>
</evidence>
<evidence type="ECO:0000256" key="4">
    <source>
        <dbReference type="ARBA" id="ARBA00004752"/>
    </source>
</evidence>
<dbReference type="GO" id="GO:0051301">
    <property type="term" value="P:cell division"/>
    <property type="evidence" value="ECO:0007669"/>
    <property type="project" value="UniProtKB-KW"/>
</dbReference>
<dbReference type="InterPro" id="IPR036318">
    <property type="entry name" value="FAD-bd_PCMH-like_sf"/>
</dbReference>
<dbReference type="InterPro" id="IPR016167">
    <property type="entry name" value="FAD-bd_PCMH_sub1"/>
</dbReference>
<comment type="pathway">
    <text evidence="4 20">Cell wall biogenesis; peptidoglycan biosynthesis.</text>
</comment>
<dbReference type="InterPro" id="IPR016166">
    <property type="entry name" value="FAD-bd_PCMH"/>
</dbReference>
<dbReference type="NCBIfam" id="NF000755">
    <property type="entry name" value="PRK00046.1"/>
    <property type="match status" value="1"/>
</dbReference>
<keyword evidence="14 20" id="KW-0573">Peptidoglycan synthesis</keyword>
<keyword evidence="13 20" id="KW-0133">Cell shape</keyword>
<dbReference type="InterPro" id="IPR006094">
    <property type="entry name" value="Oxid_FAD_bind_N"/>
</dbReference>
<comment type="caution">
    <text evidence="22">The sequence shown here is derived from an EMBL/GenBank/DDBJ whole genome shotgun (WGS) entry which is preliminary data.</text>
</comment>
<name>A0A520N2W6_9GAMM</name>
<evidence type="ECO:0000256" key="17">
    <source>
        <dbReference type="ARBA" id="ARBA00023316"/>
    </source>
</evidence>
<feature type="domain" description="FAD-binding PCMH-type" evidence="21">
    <location>
        <begin position="14"/>
        <end position="269"/>
    </location>
</feature>
<dbReference type="PROSITE" id="PS51387">
    <property type="entry name" value="FAD_PCMH"/>
    <property type="match status" value="1"/>
</dbReference>
<gene>
    <name evidence="20" type="primary">murB</name>
    <name evidence="22" type="ORF">EVA93_02230</name>
</gene>
<dbReference type="HAMAP" id="MF_00037">
    <property type="entry name" value="MurB"/>
    <property type="match status" value="1"/>
</dbReference>
<evidence type="ECO:0000256" key="9">
    <source>
        <dbReference type="ARBA" id="ARBA00022618"/>
    </source>
</evidence>
<accession>A0A520N2W6</accession>
<evidence type="ECO:0000256" key="7">
    <source>
        <dbReference type="ARBA" id="ARBA00015188"/>
    </source>
</evidence>
<protein>
    <recommendedName>
        <fullName evidence="7 20">UDP-N-acetylenolpyruvoylglucosamine reductase</fullName>
        <ecNumber evidence="6 20">1.3.1.98</ecNumber>
    </recommendedName>
    <alternativeName>
        <fullName evidence="18 20">UDP-N-acetylmuramate dehydrogenase</fullName>
    </alternativeName>
</protein>
<dbReference type="PANTHER" id="PTHR21071">
    <property type="entry name" value="UDP-N-ACETYLENOLPYRUVOYLGLUCOSAMINE REDUCTASE"/>
    <property type="match status" value="1"/>
</dbReference>
<evidence type="ECO:0000256" key="8">
    <source>
        <dbReference type="ARBA" id="ARBA00022490"/>
    </source>
</evidence>
<keyword evidence="11 20" id="KW-0274">FAD</keyword>
<keyword evidence="10 20" id="KW-0285">Flavoprotein</keyword>
<reference evidence="22 23" key="1">
    <citation type="submission" date="2019-02" db="EMBL/GenBank/DDBJ databases">
        <title>Prokaryotic population dynamics and viral predation in marine succession experiment using metagenomics: the confinement effect.</title>
        <authorList>
            <person name="Haro-Moreno J.M."/>
            <person name="Rodriguez-Valera F."/>
            <person name="Lopez-Perez M."/>
        </authorList>
    </citation>
    <scope>NUCLEOTIDE SEQUENCE [LARGE SCALE GENOMIC DNA]</scope>
    <source>
        <strain evidence="22">MED-G160</strain>
    </source>
</reference>
<comment type="cofactor">
    <cofactor evidence="1 20">
        <name>FAD</name>
        <dbReference type="ChEBI" id="CHEBI:57692"/>
    </cofactor>
</comment>
<evidence type="ECO:0000256" key="11">
    <source>
        <dbReference type="ARBA" id="ARBA00022827"/>
    </source>
</evidence>
<dbReference type="Gene3D" id="3.30.465.10">
    <property type="match status" value="1"/>
</dbReference>
<keyword evidence="17 20" id="KW-0961">Cell wall biogenesis/degradation</keyword>
<feature type="active site" evidence="20">
    <location>
        <position position="159"/>
    </location>
</feature>
<dbReference type="PANTHER" id="PTHR21071:SF4">
    <property type="entry name" value="UDP-N-ACETYLENOLPYRUVOYLGLUCOSAMINE REDUCTASE"/>
    <property type="match status" value="1"/>
</dbReference>
<dbReference type="Pfam" id="PF02873">
    <property type="entry name" value="MurB_C"/>
    <property type="match status" value="1"/>
</dbReference>
<evidence type="ECO:0000256" key="2">
    <source>
        <dbReference type="ARBA" id="ARBA00003921"/>
    </source>
</evidence>
<evidence type="ECO:0000259" key="21">
    <source>
        <dbReference type="PROSITE" id="PS51387"/>
    </source>
</evidence>
<evidence type="ECO:0000256" key="12">
    <source>
        <dbReference type="ARBA" id="ARBA00022857"/>
    </source>
</evidence>
<evidence type="ECO:0000256" key="1">
    <source>
        <dbReference type="ARBA" id="ARBA00001974"/>
    </source>
</evidence>
<comment type="similarity">
    <text evidence="5 20">Belongs to the MurB family.</text>
</comment>
<evidence type="ECO:0000256" key="14">
    <source>
        <dbReference type="ARBA" id="ARBA00022984"/>
    </source>
</evidence>
<dbReference type="AlphaFoldDB" id="A0A520N2W6"/>
<dbReference type="Proteomes" id="UP000318710">
    <property type="component" value="Unassembled WGS sequence"/>
</dbReference>
<evidence type="ECO:0000313" key="22">
    <source>
        <dbReference type="EMBL" id="RZO27837.1"/>
    </source>
</evidence>
<keyword evidence="9 20" id="KW-0132">Cell division</keyword>
<proteinExistence type="inferred from homology"/>
<dbReference type="Pfam" id="PF01565">
    <property type="entry name" value="FAD_binding_4"/>
    <property type="match status" value="1"/>
</dbReference>
<dbReference type="GO" id="GO:0071949">
    <property type="term" value="F:FAD binding"/>
    <property type="evidence" value="ECO:0007669"/>
    <property type="project" value="InterPro"/>
</dbReference>
<evidence type="ECO:0000256" key="13">
    <source>
        <dbReference type="ARBA" id="ARBA00022960"/>
    </source>
</evidence>
<evidence type="ECO:0000256" key="15">
    <source>
        <dbReference type="ARBA" id="ARBA00023002"/>
    </source>
</evidence>
<dbReference type="InterPro" id="IPR011601">
    <property type="entry name" value="MurB_C"/>
</dbReference>
<evidence type="ECO:0000256" key="6">
    <source>
        <dbReference type="ARBA" id="ARBA00012518"/>
    </source>
</evidence>
<keyword evidence="8 20" id="KW-0963">Cytoplasm</keyword>
<dbReference type="GO" id="GO:0008762">
    <property type="term" value="F:UDP-N-acetylmuramate dehydrogenase activity"/>
    <property type="evidence" value="ECO:0007669"/>
    <property type="project" value="UniProtKB-UniRule"/>
</dbReference>
<dbReference type="GO" id="GO:0008360">
    <property type="term" value="P:regulation of cell shape"/>
    <property type="evidence" value="ECO:0007669"/>
    <property type="project" value="UniProtKB-KW"/>
</dbReference>